<evidence type="ECO:0000256" key="15">
    <source>
        <dbReference type="ARBA" id="ARBA00022807"/>
    </source>
</evidence>
<keyword evidence="13" id="KW-0833">Ubl conjugation pathway</keyword>
<keyword evidence="12 20" id="KW-0863">Zinc-finger</keyword>
<evidence type="ECO:0000313" key="24">
    <source>
        <dbReference type="EMBL" id="CAD8119190.1"/>
    </source>
</evidence>
<dbReference type="PANTHER" id="PTHR21646:SF33">
    <property type="entry name" value="UBIQUITIN CARBOXYL-TERMINAL HYDROLASE 22"/>
    <property type="match status" value="1"/>
</dbReference>
<dbReference type="GO" id="GO:0004843">
    <property type="term" value="F:cysteine-type deubiquitinase activity"/>
    <property type="evidence" value="ECO:0007669"/>
    <property type="project" value="UniProtKB-EC"/>
</dbReference>
<comment type="caution">
    <text evidence="24">The sequence shown here is derived from an EMBL/GenBank/DDBJ whole genome shotgun (WGS) entry which is preliminary data.</text>
</comment>
<dbReference type="PROSITE" id="PS50271">
    <property type="entry name" value="ZF_UBP"/>
    <property type="match status" value="1"/>
</dbReference>
<dbReference type="AlphaFoldDB" id="A0A8S1QXI5"/>
<keyword evidence="15" id="KW-0788">Thiol protease</keyword>
<keyword evidence="17" id="KW-0206">Cytoskeleton</keyword>
<comment type="similarity">
    <text evidence="19">Belongs to the peptidase C19 family. UBP8 subfamily.</text>
</comment>
<dbReference type="Pfam" id="PF00443">
    <property type="entry name" value="UCH"/>
    <property type="match status" value="1"/>
</dbReference>
<dbReference type="GO" id="GO:0016579">
    <property type="term" value="P:protein deubiquitination"/>
    <property type="evidence" value="ECO:0007669"/>
    <property type="project" value="InterPro"/>
</dbReference>
<dbReference type="InterPro" id="IPR050185">
    <property type="entry name" value="Ub_carboxyl-term_hydrolase"/>
</dbReference>
<evidence type="ECO:0000256" key="12">
    <source>
        <dbReference type="ARBA" id="ARBA00022771"/>
    </source>
</evidence>
<dbReference type="PROSITE" id="PS51283">
    <property type="entry name" value="DUSP"/>
    <property type="match status" value="1"/>
</dbReference>
<evidence type="ECO:0000256" key="18">
    <source>
        <dbReference type="ARBA" id="ARBA00023242"/>
    </source>
</evidence>
<dbReference type="InterPro" id="IPR006615">
    <property type="entry name" value="Pept_C19_DUSP"/>
</dbReference>
<organism evidence="24 25">
    <name type="scientific">Paramecium sonneborni</name>
    <dbReference type="NCBI Taxonomy" id="65129"/>
    <lineage>
        <taxon>Eukaryota</taxon>
        <taxon>Sar</taxon>
        <taxon>Alveolata</taxon>
        <taxon>Ciliophora</taxon>
        <taxon>Intramacronucleata</taxon>
        <taxon>Oligohymenophorea</taxon>
        <taxon>Peniculida</taxon>
        <taxon>Parameciidae</taxon>
        <taxon>Paramecium</taxon>
    </lineage>
</organism>
<name>A0A8S1QXI5_9CILI</name>
<evidence type="ECO:0000256" key="14">
    <source>
        <dbReference type="ARBA" id="ARBA00022801"/>
    </source>
</evidence>
<evidence type="ECO:0000259" key="21">
    <source>
        <dbReference type="PROSITE" id="PS50235"/>
    </source>
</evidence>
<feature type="domain" description="DUSP" evidence="23">
    <location>
        <begin position="645"/>
        <end position="754"/>
    </location>
</feature>
<dbReference type="InterPro" id="IPR001394">
    <property type="entry name" value="Peptidase_C19_UCH"/>
</dbReference>
<evidence type="ECO:0000256" key="19">
    <source>
        <dbReference type="ARBA" id="ARBA00038490"/>
    </source>
</evidence>
<proteinExistence type="inferred from homology"/>
<dbReference type="GO" id="GO:0006897">
    <property type="term" value="P:endocytosis"/>
    <property type="evidence" value="ECO:0007669"/>
    <property type="project" value="UniProtKB-KW"/>
</dbReference>
<dbReference type="OrthoDB" id="361536at2759"/>
<evidence type="ECO:0000256" key="10">
    <source>
        <dbReference type="ARBA" id="ARBA00022723"/>
    </source>
</evidence>
<comment type="catalytic activity">
    <reaction evidence="1">
        <text>Thiol-dependent hydrolysis of ester, thioester, amide, peptide and isopeptide bonds formed by the C-terminal Gly of ubiquitin (a 76-residue protein attached to proteins as an intracellular targeting signal).</text>
        <dbReference type="EC" id="3.4.19.12"/>
    </reaction>
</comment>
<dbReference type="PANTHER" id="PTHR21646">
    <property type="entry name" value="UBIQUITIN CARBOXYL-TERMINAL HYDROLASE"/>
    <property type="match status" value="1"/>
</dbReference>
<dbReference type="GO" id="GO:0008270">
    <property type="term" value="F:zinc ion binding"/>
    <property type="evidence" value="ECO:0007669"/>
    <property type="project" value="UniProtKB-KW"/>
</dbReference>
<keyword evidence="25" id="KW-1185">Reference proteome</keyword>
<dbReference type="Pfam" id="PF06337">
    <property type="entry name" value="DUSP"/>
    <property type="match status" value="1"/>
</dbReference>
<evidence type="ECO:0000256" key="5">
    <source>
        <dbReference type="ARBA" id="ARBA00008269"/>
    </source>
</evidence>
<keyword evidence="16" id="KW-0862">Zinc</keyword>
<evidence type="ECO:0000256" key="20">
    <source>
        <dbReference type="PROSITE-ProRule" id="PRU00502"/>
    </source>
</evidence>
<gene>
    <name evidence="24" type="ORF">PSON_ATCC_30995.1.T1200055</name>
</gene>
<keyword evidence="8" id="KW-0254">Endocytosis</keyword>
<evidence type="ECO:0000256" key="3">
    <source>
        <dbReference type="ARBA" id="ARBA00004300"/>
    </source>
</evidence>
<dbReference type="InterPro" id="IPR028889">
    <property type="entry name" value="USP"/>
</dbReference>
<dbReference type="GO" id="GO:0048471">
    <property type="term" value="C:perinuclear region of cytoplasm"/>
    <property type="evidence" value="ECO:0007669"/>
    <property type="project" value="UniProtKB-SubCell"/>
</dbReference>
<evidence type="ECO:0000259" key="22">
    <source>
        <dbReference type="PROSITE" id="PS50271"/>
    </source>
</evidence>
<evidence type="ECO:0000256" key="17">
    <source>
        <dbReference type="ARBA" id="ARBA00023212"/>
    </source>
</evidence>
<feature type="domain" description="USP" evidence="21">
    <location>
        <begin position="157"/>
        <end position="498"/>
    </location>
</feature>
<accession>A0A8S1QXI5</accession>
<keyword evidence="14" id="KW-0378">Hydrolase</keyword>
<evidence type="ECO:0000256" key="16">
    <source>
        <dbReference type="ARBA" id="ARBA00022833"/>
    </source>
</evidence>
<dbReference type="EC" id="3.4.19.12" evidence="6"/>
<keyword evidence="18" id="KW-0539">Nucleus</keyword>
<evidence type="ECO:0000256" key="11">
    <source>
        <dbReference type="ARBA" id="ARBA00022737"/>
    </source>
</evidence>
<reference evidence="24" key="1">
    <citation type="submission" date="2021-01" db="EMBL/GenBank/DDBJ databases">
        <authorList>
            <consortium name="Genoscope - CEA"/>
            <person name="William W."/>
        </authorList>
    </citation>
    <scope>NUCLEOTIDE SEQUENCE</scope>
</reference>
<dbReference type="GO" id="GO:0006508">
    <property type="term" value="P:proteolysis"/>
    <property type="evidence" value="ECO:0007669"/>
    <property type="project" value="UniProtKB-KW"/>
</dbReference>
<evidence type="ECO:0000256" key="7">
    <source>
        <dbReference type="ARBA" id="ARBA00022490"/>
    </source>
</evidence>
<comment type="similarity">
    <text evidence="5">Belongs to the peptidase C19 family. USP20/USP33 subfamily.</text>
</comment>
<keyword evidence="7" id="KW-0963">Cytoplasm</keyword>
<keyword evidence="9" id="KW-0645">Protease</keyword>
<evidence type="ECO:0000256" key="1">
    <source>
        <dbReference type="ARBA" id="ARBA00000707"/>
    </source>
</evidence>
<evidence type="ECO:0000256" key="4">
    <source>
        <dbReference type="ARBA" id="ARBA00004556"/>
    </source>
</evidence>
<evidence type="ECO:0000256" key="8">
    <source>
        <dbReference type="ARBA" id="ARBA00022583"/>
    </source>
</evidence>
<keyword evidence="11" id="KW-0677">Repeat</keyword>
<evidence type="ECO:0000259" key="23">
    <source>
        <dbReference type="PROSITE" id="PS51283"/>
    </source>
</evidence>
<comment type="subcellular location">
    <subcellularLocation>
        <location evidence="3">Cytoplasm</location>
        <location evidence="3">Cytoskeleton</location>
        <location evidence="3">Microtubule organizing center</location>
        <location evidence="3">Centrosome</location>
    </subcellularLocation>
    <subcellularLocation>
        <location evidence="4">Cytoplasm</location>
        <location evidence="4">Perinuclear region</location>
    </subcellularLocation>
    <subcellularLocation>
        <location evidence="2">Nucleus</location>
    </subcellularLocation>
</comment>
<evidence type="ECO:0000256" key="13">
    <source>
        <dbReference type="ARBA" id="ARBA00022786"/>
    </source>
</evidence>
<dbReference type="EMBL" id="CAJJDN010000120">
    <property type="protein sequence ID" value="CAD8119190.1"/>
    <property type="molecule type" value="Genomic_DNA"/>
</dbReference>
<feature type="domain" description="UBP-type" evidence="22">
    <location>
        <begin position="17"/>
        <end position="129"/>
    </location>
</feature>
<sequence length="798" mass="93873">MSSIQEKNICTHYHKVLLSRSLPKFFQEIQKLQVLYQKNNLKCEQCQLKIDVGNICLRCQAVICNVDKQCLQHHSQCMTNSQSNFEKSDHCIFINIISTQMICIICKSEILDFEQYGLTGNEDVFSQWINPQRIRIEYLRYFQKQELSLQRFNSPNVGILNIANFSFMNCVLQILLNFPTIQQILQKVHVELEKGEFNVKSIKKIILRNICSISDTLKSKSCKLLNPTEFIKSIAQSESKLLGYGQKDAYEAFKYLINFLHEEFRFTNSISYWKNIIPFQNQEPIQHDWLLLSQASKFRDYSFIQNIFSGELQSTIQCLNCNRQTLLNENYSAISLEIPQINEQNVISKFFNKLTKDKQDYVTLQSCLELFYEPIQESNFLCLCGSRNGRRKYKFSKFSNILTIHIQRFKNKNQKDQTHVSFPVEQTSFSNYLNMQGDLNYQLFGLIVHYSNIGGDHYESIIRQPNNTFLSIRDDQVNPVTLKYVKDSEALMLFYQKVDSPINYKTIHNVLTQYELIQTGEIVLKDDELSFLPNFWFEQFLTLSNPQMIITSHLFCFHNQLKPDYWDFRQSYENINQQEQMNTSFLCDQSIHLQQNNNSSSYFQLQIQSVQLPTAICQFLIEKYGGGPLIQKNIQTCQICIEQAQNMSKRRKLERNLIQKYENCQSENQFIINQDWITIWQRYLYNSKSQLQKNFIFGNPPPGEINNLPLLDSNNQLLKEKQINIDYRLISHQLWSVLVSIYGGGPIIQVNLSNFEEDNPKQKIFNLDADDITKIKEIRNILNQCFKMYNICENIDCI</sequence>
<dbReference type="SMART" id="SM00695">
    <property type="entry name" value="DUSP"/>
    <property type="match status" value="1"/>
</dbReference>
<evidence type="ECO:0000313" key="25">
    <source>
        <dbReference type="Proteomes" id="UP000692954"/>
    </source>
</evidence>
<evidence type="ECO:0000256" key="9">
    <source>
        <dbReference type="ARBA" id="ARBA00022670"/>
    </source>
</evidence>
<dbReference type="PROSITE" id="PS50235">
    <property type="entry name" value="USP_3"/>
    <property type="match status" value="1"/>
</dbReference>
<dbReference type="InterPro" id="IPR001607">
    <property type="entry name" value="Znf_UBP"/>
</dbReference>
<evidence type="ECO:0000256" key="6">
    <source>
        <dbReference type="ARBA" id="ARBA00012759"/>
    </source>
</evidence>
<dbReference type="GO" id="GO:0005634">
    <property type="term" value="C:nucleus"/>
    <property type="evidence" value="ECO:0007669"/>
    <property type="project" value="UniProtKB-SubCell"/>
</dbReference>
<evidence type="ECO:0000256" key="2">
    <source>
        <dbReference type="ARBA" id="ARBA00004123"/>
    </source>
</evidence>
<dbReference type="GO" id="GO:0005813">
    <property type="term" value="C:centrosome"/>
    <property type="evidence" value="ECO:0007669"/>
    <property type="project" value="UniProtKB-SubCell"/>
</dbReference>
<keyword evidence="10" id="KW-0479">Metal-binding</keyword>
<dbReference type="Proteomes" id="UP000692954">
    <property type="component" value="Unassembled WGS sequence"/>
</dbReference>
<protein>
    <recommendedName>
        <fullName evidence="6">ubiquitinyl hydrolase 1</fullName>
        <ecNumber evidence="6">3.4.19.12</ecNumber>
    </recommendedName>
</protein>